<dbReference type="EMBL" id="LR796234">
    <property type="protein sequence ID" value="CAB4129511.1"/>
    <property type="molecule type" value="Genomic_DNA"/>
</dbReference>
<sequence length="207" mass="21547">MLIQGSVGQPSVTSIQPGTTPTLRQGQLGEMVVQELHGRYYETAYRRNQFFAATQGGITTSAGLTTAVTGLILTNPTTSTVNCVVNKVGWGVNAAPTAVMMIGLAYNTSTTAVTQTTAITPRNCFLGAAAPQGLVASSVTLPTAGIISHVFGAIDTGAVTTVIHQTNFIDLEGSIVMPPGSYLHIYTSTASAATSFFGSFQWEEVPV</sequence>
<reference evidence="2" key="1">
    <citation type="submission" date="2020-04" db="EMBL/GenBank/DDBJ databases">
        <authorList>
            <person name="Chiriac C."/>
            <person name="Salcher M."/>
            <person name="Ghai R."/>
            <person name="Kavagutti S V."/>
        </authorList>
    </citation>
    <scope>NUCLEOTIDE SEQUENCE</scope>
</reference>
<proteinExistence type="predicted"/>
<name>A0A6J5L5B7_9CAUD</name>
<feature type="region of interest" description="Disordered" evidence="1">
    <location>
        <begin position="1"/>
        <end position="23"/>
    </location>
</feature>
<protein>
    <submittedName>
        <fullName evidence="2">Uncharacterized protein</fullName>
    </submittedName>
</protein>
<evidence type="ECO:0000313" key="2">
    <source>
        <dbReference type="EMBL" id="CAB4129511.1"/>
    </source>
</evidence>
<gene>
    <name evidence="2" type="ORF">UFOVP118_78</name>
</gene>
<organism evidence="2">
    <name type="scientific">uncultured Caudovirales phage</name>
    <dbReference type="NCBI Taxonomy" id="2100421"/>
    <lineage>
        <taxon>Viruses</taxon>
        <taxon>Duplodnaviria</taxon>
        <taxon>Heunggongvirae</taxon>
        <taxon>Uroviricota</taxon>
        <taxon>Caudoviricetes</taxon>
        <taxon>Peduoviridae</taxon>
        <taxon>Maltschvirus</taxon>
        <taxon>Maltschvirus maltsch</taxon>
    </lineage>
</organism>
<accession>A0A6J5L5B7</accession>
<evidence type="ECO:0000256" key="1">
    <source>
        <dbReference type="SAM" id="MobiDB-lite"/>
    </source>
</evidence>